<evidence type="ECO:0000256" key="2">
    <source>
        <dbReference type="ARBA" id="ARBA00023002"/>
    </source>
</evidence>
<evidence type="ECO:0000256" key="4">
    <source>
        <dbReference type="ARBA" id="ARBA00023194"/>
    </source>
</evidence>
<organism evidence="6">
    <name type="scientific">Streptomyces sp. CK4412</name>
    <dbReference type="NCBI Taxonomy" id="404220"/>
    <lineage>
        <taxon>Bacteria</taxon>
        <taxon>Bacillati</taxon>
        <taxon>Actinomycetota</taxon>
        <taxon>Actinomycetes</taxon>
        <taxon>Kitasatosporales</taxon>
        <taxon>Streptomycetaceae</taxon>
        <taxon>Streptomyces</taxon>
    </lineage>
</organism>
<keyword evidence="3" id="KW-0408">Iron</keyword>
<dbReference type="PANTHER" id="PTHR10696:SF56">
    <property type="entry name" value="TAUD_TFDA-LIKE DOMAIN-CONTAINING PROTEIN"/>
    <property type="match status" value="1"/>
</dbReference>
<reference evidence="6" key="2">
    <citation type="journal article" date="2007" name="Microbiology">
        <title>Isolation of the biosynthetic gene cluster for tautomycetin, a linear polyketide T cell-specific immunomodulator from Streptomyces sp. CK4412.</title>
        <authorList>
            <person name="Choi S.S."/>
            <person name="Hur Y.A."/>
            <person name="Sherman D.H."/>
            <person name="Kim E.S."/>
        </authorList>
    </citation>
    <scope>NUCLEOTIDE SEQUENCE</scope>
    <source>
        <strain evidence="6">CK4412</strain>
    </source>
</reference>
<dbReference type="InterPro" id="IPR003819">
    <property type="entry name" value="TauD/TfdA-like"/>
</dbReference>
<dbReference type="InterPro" id="IPR050411">
    <property type="entry name" value="AlphaKG_dependent_hydroxylases"/>
</dbReference>
<dbReference type="PANTHER" id="PTHR10696">
    <property type="entry name" value="GAMMA-BUTYROBETAINE HYDROXYLASE-RELATED"/>
    <property type="match status" value="1"/>
</dbReference>
<keyword evidence="2" id="KW-0560">Oxidoreductase</keyword>
<feature type="domain" description="TauD/TfdA-like" evidence="5">
    <location>
        <begin position="31"/>
        <end position="285"/>
    </location>
</feature>
<evidence type="ECO:0000259" key="5">
    <source>
        <dbReference type="Pfam" id="PF02668"/>
    </source>
</evidence>
<dbReference type="AlphaFoldDB" id="A4KCF3"/>
<evidence type="ECO:0000313" key="6">
    <source>
        <dbReference type="EMBL" id="ABI94374.1"/>
    </source>
</evidence>
<proteinExistence type="predicted"/>
<dbReference type="GO" id="GO:0017000">
    <property type="term" value="P:antibiotic biosynthetic process"/>
    <property type="evidence" value="ECO:0007669"/>
    <property type="project" value="UniProtKB-KW"/>
</dbReference>
<comment type="cofactor">
    <cofactor evidence="1">
        <name>Fe(2+)</name>
        <dbReference type="ChEBI" id="CHEBI:29033"/>
    </cofactor>
</comment>
<sequence length="340" mass="37821">MMSDQPWLHRLDPAEAAEIDDALDVLLKSGKPNFAASPADFPLPTLGPRLRGIVDSIENEPGFALVRGVPVGDKSEDEVRRLYWGLGMYIGVPMIQNNNDSSMVDIRDERRAGKLRVHKSNQHIGFHIDSTDVVTLLCRRAASQGGTSLVVSAEAVRREMSWECPELLSALYEPLPFADVASPDDERPDVFLSPVFGRHEGLTTTRFYIRRVLRSQDNPDAPRLTERQLEAINKVEEIAARPGLVTPMQFEPGDLQMINNHLVLHGRTAFASEEPGEGRHLLRMWFSVPSSRSLPPGYEAAWGTREGGTLRGAGPRWQLQGEFGEFQRRQAEELGVAIPA</sequence>
<dbReference type="Gene3D" id="3.60.130.10">
    <property type="entry name" value="Clavaminate synthase-like"/>
    <property type="match status" value="1"/>
</dbReference>
<dbReference type="SUPFAM" id="SSF51197">
    <property type="entry name" value="Clavaminate synthase-like"/>
    <property type="match status" value="1"/>
</dbReference>
<dbReference type="GO" id="GO:0016491">
    <property type="term" value="F:oxidoreductase activity"/>
    <property type="evidence" value="ECO:0007669"/>
    <property type="project" value="UniProtKB-KW"/>
</dbReference>
<dbReference type="Pfam" id="PF02668">
    <property type="entry name" value="TauD"/>
    <property type="match status" value="1"/>
</dbReference>
<accession>A4KCF3</accession>
<dbReference type="InterPro" id="IPR042098">
    <property type="entry name" value="TauD-like_sf"/>
</dbReference>
<protein>
    <submittedName>
        <fullName evidence="6">TMC biosynthetic enzyme L5</fullName>
    </submittedName>
</protein>
<evidence type="ECO:0000256" key="1">
    <source>
        <dbReference type="ARBA" id="ARBA00001954"/>
    </source>
</evidence>
<keyword evidence="4" id="KW-0045">Antibiotic biosynthesis</keyword>
<dbReference type="EMBL" id="DQ983361">
    <property type="protein sequence ID" value="ABI94374.1"/>
    <property type="molecule type" value="Genomic_DNA"/>
</dbReference>
<reference evidence="6" key="1">
    <citation type="submission" date="2006-09" db="EMBL/GenBank/DDBJ databases">
        <authorList>
            <person name="Choi S.-S."/>
            <person name="Sherman D.H."/>
            <person name="Kim E.-S."/>
        </authorList>
    </citation>
    <scope>NUCLEOTIDE SEQUENCE</scope>
    <source>
        <strain evidence="6">CK4412</strain>
    </source>
</reference>
<name>A4KCF3_9ACTN</name>
<evidence type="ECO:0000256" key="3">
    <source>
        <dbReference type="ARBA" id="ARBA00023004"/>
    </source>
</evidence>